<accession>A0ABD0JIK2</accession>
<name>A0ABD0JIK2_9CAEN</name>
<dbReference type="AlphaFoldDB" id="A0ABD0JIK2"/>
<evidence type="ECO:0000256" key="1">
    <source>
        <dbReference type="SAM" id="MobiDB-lite"/>
    </source>
</evidence>
<evidence type="ECO:0000313" key="3">
    <source>
        <dbReference type="Proteomes" id="UP001519460"/>
    </source>
</evidence>
<dbReference type="Proteomes" id="UP001519460">
    <property type="component" value="Unassembled WGS sequence"/>
</dbReference>
<keyword evidence="3" id="KW-1185">Reference proteome</keyword>
<dbReference type="EMBL" id="JACVVK020000425">
    <property type="protein sequence ID" value="KAK7474777.1"/>
    <property type="molecule type" value="Genomic_DNA"/>
</dbReference>
<reference evidence="2 3" key="1">
    <citation type="journal article" date="2023" name="Sci. Data">
        <title>Genome assembly of the Korean intertidal mud-creeper Batillaria attramentaria.</title>
        <authorList>
            <person name="Patra A.K."/>
            <person name="Ho P.T."/>
            <person name="Jun S."/>
            <person name="Lee S.J."/>
            <person name="Kim Y."/>
            <person name="Won Y.J."/>
        </authorList>
    </citation>
    <scope>NUCLEOTIDE SEQUENCE [LARGE SCALE GENOMIC DNA]</scope>
    <source>
        <strain evidence="2">Wonlab-2016</strain>
    </source>
</reference>
<organism evidence="2 3">
    <name type="scientific">Batillaria attramentaria</name>
    <dbReference type="NCBI Taxonomy" id="370345"/>
    <lineage>
        <taxon>Eukaryota</taxon>
        <taxon>Metazoa</taxon>
        <taxon>Spiralia</taxon>
        <taxon>Lophotrochozoa</taxon>
        <taxon>Mollusca</taxon>
        <taxon>Gastropoda</taxon>
        <taxon>Caenogastropoda</taxon>
        <taxon>Sorbeoconcha</taxon>
        <taxon>Cerithioidea</taxon>
        <taxon>Batillariidae</taxon>
        <taxon>Batillaria</taxon>
    </lineage>
</organism>
<comment type="caution">
    <text evidence="2">The sequence shown here is derived from an EMBL/GenBank/DDBJ whole genome shotgun (WGS) entry which is preliminary data.</text>
</comment>
<feature type="region of interest" description="Disordered" evidence="1">
    <location>
        <begin position="1"/>
        <end position="26"/>
    </location>
</feature>
<sequence length="74" mass="7860">MGLSSSVEHTPESLGGKDPSGAPPNGVHFLHFHVATATTVVQRTATTATNQLEACKPETKGFGLNVFIRNERRG</sequence>
<gene>
    <name evidence="2" type="ORF">BaRGS_00033958</name>
</gene>
<proteinExistence type="predicted"/>
<evidence type="ECO:0000313" key="2">
    <source>
        <dbReference type="EMBL" id="KAK7474777.1"/>
    </source>
</evidence>
<protein>
    <submittedName>
        <fullName evidence="2">Uncharacterized protein</fullName>
    </submittedName>
</protein>